<evidence type="ECO:0000313" key="2">
    <source>
        <dbReference type="Proteomes" id="UP000825729"/>
    </source>
</evidence>
<evidence type="ECO:0000313" key="1">
    <source>
        <dbReference type="EMBL" id="KAG9442822.1"/>
    </source>
</evidence>
<reference evidence="1 2" key="1">
    <citation type="submission" date="2021-07" db="EMBL/GenBank/DDBJ databases">
        <title>The Aristolochia fimbriata genome: insights into angiosperm evolution, floral development and chemical biosynthesis.</title>
        <authorList>
            <person name="Jiao Y."/>
        </authorList>
    </citation>
    <scope>NUCLEOTIDE SEQUENCE [LARGE SCALE GENOMIC DNA]</scope>
    <source>
        <strain evidence="1">IBCAS-2021</strain>
        <tissue evidence="1">Leaf</tissue>
    </source>
</reference>
<dbReference type="AlphaFoldDB" id="A0AAV7E200"/>
<accession>A0AAV7E200</accession>
<sequence length="106" mass="12551">MESKIGTSIQFDLVEDDYDLLKRTISPQFPRSHVQVWDFLKNGHFLENENTYLACNLLDWKRYLKILGATLFPRHFIEQDTCDELSHCPEKDEANHLCLPITRQKK</sequence>
<gene>
    <name evidence="1" type="ORF">H6P81_018676</name>
</gene>
<proteinExistence type="predicted"/>
<name>A0AAV7E200_ARIFI</name>
<comment type="caution">
    <text evidence="1">The sequence shown here is derived from an EMBL/GenBank/DDBJ whole genome shotgun (WGS) entry which is preliminary data.</text>
</comment>
<keyword evidence="2" id="KW-1185">Reference proteome</keyword>
<dbReference type="Proteomes" id="UP000825729">
    <property type="component" value="Unassembled WGS sequence"/>
</dbReference>
<organism evidence="1 2">
    <name type="scientific">Aristolochia fimbriata</name>
    <name type="common">White veined hardy Dutchman's pipe vine</name>
    <dbReference type="NCBI Taxonomy" id="158543"/>
    <lineage>
        <taxon>Eukaryota</taxon>
        <taxon>Viridiplantae</taxon>
        <taxon>Streptophyta</taxon>
        <taxon>Embryophyta</taxon>
        <taxon>Tracheophyta</taxon>
        <taxon>Spermatophyta</taxon>
        <taxon>Magnoliopsida</taxon>
        <taxon>Magnoliidae</taxon>
        <taxon>Piperales</taxon>
        <taxon>Aristolochiaceae</taxon>
        <taxon>Aristolochia</taxon>
    </lineage>
</organism>
<protein>
    <submittedName>
        <fullName evidence="1">Uncharacterized protein</fullName>
    </submittedName>
</protein>
<dbReference type="EMBL" id="JAINDJ010000007">
    <property type="protein sequence ID" value="KAG9442822.1"/>
    <property type="molecule type" value="Genomic_DNA"/>
</dbReference>